<dbReference type="EMBL" id="FUEG01000002">
    <property type="protein sequence ID" value="SJL00776.1"/>
    <property type="molecule type" value="Genomic_DNA"/>
</dbReference>
<dbReference type="Proteomes" id="UP000219338">
    <property type="component" value="Unassembled WGS sequence"/>
</dbReference>
<sequence length="377" mass="42607">MPPARSAYPEPPSVRIPKATRTFKPGQICIVKESLSATGFWIIGNSDRCIIDDSKVARPSPFLLGRKDRALYRCPFSPFVASKYKEGLFHLSHGHRFVVPIELNAQLLPDSNMYSLKTVPAWCHPWQWAISVVIYTNQPVKLYTPCEGKVCRLSSAEYDRLAQHCFTQRVLGEHDTQKNKNLKQEMYDEVVDWKPDPSYADNLSMYTCRSSASALSVNSIKSTRPQRRRGSTATLHTIVEDATPVCPRFAPGDFPPLSSKVFKYERFAVPLWDRLQPITYESANPDRRVINVLTATSVVKVFLLLYVFPVCRGTSGHTFRHLLFIMAANIPKDSIDLSSPALQQLWNDITTKGIAFDRDLRKCGRRGMGASAFSFQV</sequence>
<accession>A0A284QWC4</accession>
<dbReference type="OrthoDB" id="10405094at2759"/>
<keyword evidence="2" id="KW-1185">Reference proteome</keyword>
<reference evidence="2" key="1">
    <citation type="journal article" date="2017" name="Nat. Ecol. Evol.">
        <title>Genome expansion and lineage-specific genetic innovations in the forest pathogenic fungi Armillaria.</title>
        <authorList>
            <person name="Sipos G."/>
            <person name="Prasanna A.N."/>
            <person name="Walter M.C."/>
            <person name="O'Connor E."/>
            <person name="Balint B."/>
            <person name="Krizsan K."/>
            <person name="Kiss B."/>
            <person name="Hess J."/>
            <person name="Varga T."/>
            <person name="Slot J."/>
            <person name="Riley R."/>
            <person name="Boka B."/>
            <person name="Rigling D."/>
            <person name="Barry K."/>
            <person name="Lee J."/>
            <person name="Mihaltcheva S."/>
            <person name="LaButti K."/>
            <person name="Lipzen A."/>
            <person name="Waldron R."/>
            <person name="Moloney N.M."/>
            <person name="Sperisen C."/>
            <person name="Kredics L."/>
            <person name="Vagvoelgyi C."/>
            <person name="Patrignani A."/>
            <person name="Fitzpatrick D."/>
            <person name="Nagy I."/>
            <person name="Doyle S."/>
            <person name="Anderson J.B."/>
            <person name="Grigoriev I.V."/>
            <person name="Gueldener U."/>
            <person name="Muensterkoetter M."/>
            <person name="Nagy L.G."/>
        </authorList>
    </citation>
    <scope>NUCLEOTIDE SEQUENCE [LARGE SCALE GENOMIC DNA]</scope>
    <source>
        <strain evidence="2">C18/9</strain>
    </source>
</reference>
<protein>
    <submittedName>
        <fullName evidence="1">Uncharacterized protein</fullName>
    </submittedName>
</protein>
<gene>
    <name evidence="1" type="ORF">ARMOST_04090</name>
</gene>
<name>A0A284QWC4_ARMOS</name>
<evidence type="ECO:0000313" key="1">
    <source>
        <dbReference type="EMBL" id="SJL00776.1"/>
    </source>
</evidence>
<evidence type="ECO:0000313" key="2">
    <source>
        <dbReference type="Proteomes" id="UP000219338"/>
    </source>
</evidence>
<dbReference type="AlphaFoldDB" id="A0A284QWC4"/>
<organism evidence="1 2">
    <name type="scientific">Armillaria ostoyae</name>
    <name type="common">Armillaria root rot fungus</name>
    <dbReference type="NCBI Taxonomy" id="47428"/>
    <lineage>
        <taxon>Eukaryota</taxon>
        <taxon>Fungi</taxon>
        <taxon>Dikarya</taxon>
        <taxon>Basidiomycota</taxon>
        <taxon>Agaricomycotina</taxon>
        <taxon>Agaricomycetes</taxon>
        <taxon>Agaricomycetidae</taxon>
        <taxon>Agaricales</taxon>
        <taxon>Marasmiineae</taxon>
        <taxon>Physalacriaceae</taxon>
        <taxon>Armillaria</taxon>
    </lineage>
</organism>
<proteinExistence type="predicted"/>